<proteinExistence type="predicted"/>
<gene>
    <name evidence="1" type="ORF">EWM57_05405</name>
</gene>
<reference evidence="1 2" key="1">
    <citation type="submission" date="2019-02" db="EMBL/GenBank/DDBJ databases">
        <title>Bacterial novel species isolated from soil.</title>
        <authorList>
            <person name="Jung H.-Y."/>
        </authorList>
    </citation>
    <scope>NUCLEOTIDE SEQUENCE [LARGE SCALE GENOMIC DNA]</scope>
    <source>
        <strain evidence="1 2">1-3-3-3</strain>
    </source>
</reference>
<evidence type="ECO:0000313" key="2">
    <source>
        <dbReference type="Proteomes" id="UP000294155"/>
    </source>
</evidence>
<accession>A0A4Q5LFP4</accession>
<dbReference type="Proteomes" id="UP000294155">
    <property type="component" value="Unassembled WGS sequence"/>
</dbReference>
<evidence type="ECO:0000313" key="1">
    <source>
        <dbReference type="EMBL" id="RYU81817.1"/>
    </source>
</evidence>
<protein>
    <submittedName>
        <fullName evidence="1">Uncharacterized protein</fullName>
    </submittedName>
</protein>
<name>A0A4Q5LFP4_9BACT</name>
<sequence length="155" mass="17257">MQNKVLILAALLFTGCGPDRVTEYSCHGTFVTRVDKGATSQFFYGTYAQASGQPAVVETHYPGFDGLMDAYLTFKGKQVEIQPAGGYFETKTPHKNLSITDRDNSVFPDWLDSIRSDMSHTVYLAANLEYETKRNQQYRSGVKATTVQVGFLSSF</sequence>
<comment type="caution">
    <text evidence="1">The sequence shown here is derived from an EMBL/GenBank/DDBJ whole genome shotgun (WGS) entry which is preliminary data.</text>
</comment>
<dbReference type="RefSeq" id="WP_129920121.1">
    <property type="nucleotide sequence ID" value="NZ_SEWE01000008.1"/>
</dbReference>
<dbReference type="AlphaFoldDB" id="A0A4Q5LFP4"/>
<dbReference type="EMBL" id="SEWE01000008">
    <property type="protein sequence ID" value="RYU81817.1"/>
    <property type="molecule type" value="Genomic_DNA"/>
</dbReference>
<keyword evidence="2" id="KW-1185">Reference proteome</keyword>
<organism evidence="1 2">
    <name type="scientific">Hymenobacter persicinus</name>
    <dbReference type="NCBI Taxonomy" id="2025506"/>
    <lineage>
        <taxon>Bacteria</taxon>
        <taxon>Pseudomonadati</taxon>
        <taxon>Bacteroidota</taxon>
        <taxon>Cytophagia</taxon>
        <taxon>Cytophagales</taxon>
        <taxon>Hymenobacteraceae</taxon>
        <taxon>Hymenobacter</taxon>
    </lineage>
</organism>
<dbReference type="OrthoDB" id="767267at2"/>
<dbReference type="PROSITE" id="PS51257">
    <property type="entry name" value="PROKAR_LIPOPROTEIN"/>
    <property type="match status" value="1"/>
</dbReference>